<dbReference type="Proteomes" id="UP001148737">
    <property type="component" value="Unassembled WGS sequence"/>
</dbReference>
<dbReference type="EMBL" id="JANAKD010002554">
    <property type="protein sequence ID" value="KAJ3473336.1"/>
    <property type="molecule type" value="Genomic_DNA"/>
</dbReference>
<comment type="caution">
    <text evidence="1">The sequence shown here is derived from an EMBL/GenBank/DDBJ whole genome shotgun (WGS) entry which is preliminary data.</text>
</comment>
<sequence>MDTAILSSAAIENHIEDRHLPHRRNQPKSSTDPWQSRRHEVRAIAKKLAAANDRFTCQKLSFMCALNGGLEADAETPCPAFTNKHTSVRTHHFEKQLQGKTAQGGNLAGIASDSLLGSRSVASAAVAATSISSGQRGGARRVLKRDHYTPGDLADDMTLAKSRIRMPCDDNSQNTAKSIAAATPARTSNVQTESVDALADKAQVAGLYETGLLYKDADPRDRQLSLNNIPHGEPTYVIRSAKPRTRKHSPRGALSDLDLGLNLSFSDLGDEEAVVQYLMALTASEADAADASSTLSSPTLRAIQEMDDASSEAWVVLDDESTK</sequence>
<name>A0ACC1QDW6_9HYPO</name>
<reference evidence="1" key="1">
    <citation type="submission" date="2022-07" db="EMBL/GenBank/DDBJ databases">
        <title>Genome Sequence of Lecanicillium saksenae.</title>
        <authorList>
            <person name="Buettner E."/>
        </authorList>
    </citation>
    <scope>NUCLEOTIDE SEQUENCE</scope>
    <source>
        <strain evidence="1">VT-O1</strain>
    </source>
</reference>
<protein>
    <submittedName>
        <fullName evidence="1">Uncharacterized protein</fullName>
    </submittedName>
</protein>
<evidence type="ECO:0000313" key="1">
    <source>
        <dbReference type="EMBL" id="KAJ3473336.1"/>
    </source>
</evidence>
<accession>A0ACC1QDW6</accession>
<organism evidence="1 2">
    <name type="scientific">Lecanicillium saksenae</name>
    <dbReference type="NCBI Taxonomy" id="468837"/>
    <lineage>
        <taxon>Eukaryota</taxon>
        <taxon>Fungi</taxon>
        <taxon>Dikarya</taxon>
        <taxon>Ascomycota</taxon>
        <taxon>Pezizomycotina</taxon>
        <taxon>Sordariomycetes</taxon>
        <taxon>Hypocreomycetidae</taxon>
        <taxon>Hypocreales</taxon>
        <taxon>Cordycipitaceae</taxon>
        <taxon>Lecanicillium</taxon>
    </lineage>
</organism>
<gene>
    <name evidence="1" type="ORF">NLG97_g10366</name>
</gene>
<evidence type="ECO:0000313" key="2">
    <source>
        <dbReference type="Proteomes" id="UP001148737"/>
    </source>
</evidence>
<proteinExistence type="predicted"/>
<keyword evidence="2" id="KW-1185">Reference proteome</keyword>